<dbReference type="InterPro" id="IPR003094">
    <property type="entry name" value="6Pfruct_kin"/>
</dbReference>
<dbReference type="SMART" id="SM00855">
    <property type="entry name" value="PGAM"/>
    <property type="match status" value="1"/>
</dbReference>
<evidence type="ECO:0000313" key="8">
    <source>
        <dbReference type="Proteomes" id="UP000481858"/>
    </source>
</evidence>
<keyword evidence="1" id="KW-0547">Nucleotide-binding</keyword>
<evidence type="ECO:0000259" key="5">
    <source>
        <dbReference type="Pfam" id="PF01591"/>
    </source>
</evidence>
<evidence type="ECO:0000256" key="3">
    <source>
        <dbReference type="SAM" id="MobiDB-lite"/>
    </source>
</evidence>
<feature type="transmembrane region" description="Helical" evidence="4">
    <location>
        <begin position="657"/>
        <end position="679"/>
    </location>
</feature>
<feature type="domain" description="6-phosphofructo-2-kinase" evidence="5">
    <location>
        <begin position="20"/>
        <end position="245"/>
    </location>
</feature>
<feature type="domain" description="DUF6594" evidence="6">
    <location>
        <begin position="444"/>
        <end position="698"/>
    </location>
</feature>
<dbReference type="PANTHER" id="PTHR10606">
    <property type="entry name" value="6-PHOSPHOFRUCTO-2-KINASE/FRUCTOSE-2,6-BISPHOSPHATASE"/>
    <property type="match status" value="1"/>
</dbReference>
<reference evidence="7 8" key="1">
    <citation type="submission" date="2019-12" db="EMBL/GenBank/DDBJ databases">
        <title>Draft genome sequence of the ascomycete Xylaria multiplex DSM 110363.</title>
        <authorList>
            <person name="Buettner E."/>
            <person name="Kellner H."/>
        </authorList>
    </citation>
    <scope>NUCLEOTIDE SEQUENCE [LARGE SCALE GENOMIC DNA]</scope>
    <source>
        <strain evidence="7 8">DSM 110363</strain>
    </source>
</reference>
<dbReference type="FunFam" id="3.40.50.300:FF:000644">
    <property type="entry name" value="GpmB, Fructose-2,6-bisphosphatase"/>
    <property type="match status" value="1"/>
</dbReference>
<proteinExistence type="predicted"/>
<organism evidence="7 8">
    <name type="scientific">Xylaria multiplex</name>
    <dbReference type="NCBI Taxonomy" id="323545"/>
    <lineage>
        <taxon>Eukaryota</taxon>
        <taxon>Fungi</taxon>
        <taxon>Dikarya</taxon>
        <taxon>Ascomycota</taxon>
        <taxon>Pezizomycotina</taxon>
        <taxon>Sordariomycetes</taxon>
        <taxon>Xylariomycetidae</taxon>
        <taxon>Xylariales</taxon>
        <taxon>Xylariaceae</taxon>
        <taxon>Xylaria</taxon>
    </lineage>
</organism>
<dbReference type="InterPro" id="IPR013078">
    <property type="entry name" value="His_Pase_superF_clade-1"/>
</dbReference>
<keyword evidence="8" id="KW-1185">Reference proteome</keyword>
<dbReference type="GO" id="GO:0003873">
    <property type="term" value="F:6-phosphofructo-2-kinase activity"/>
    <property type="evidence" value="ECO:0007669"/>
    <property type="project" value="InterPro"/>
</dbReference>
<dbReference type="GO" id="GO:0005829">
    <property type="term" value="C:cytosol"/>
    <property type="evidence" value="ECO:0007669"/>
    <property type="project" value="TreeGrafter"/>
</dbReference>
<dbReference type="InterPro" id="IPR046529">
    <property type="entry name" value="DUF6594"/>
</dbReference>
<dbReference type="InterPro" id="IPR029033">
    <property type="entry name" value="His_PPase_superfam"/>
</dbReference>
<sequence>MTASESPRRSTEALIGYTPQHDTGSKLVIVMVGLPATGKSYVAKKLSRYLNWLQHKTQVFNVGDRRREAASNKSEASPQSLSHATFFDPTSQECVSLRDQLAINTLNELLEWLFNSGGNIGILDATNSTPARRQLVLSHIQKRRRDDLKVLFLESRCSNETLREANIRLKLSGPDYAGKDPEASLADFRLRIVHYEQAYVPLGLAEEKQGLSFVQMTDAGRKMNTHLIRGYILSQIVEYLLNFNLARRQIWLSCNGESMDDREGRIGRYSDLSDRGHQYAAALASFIEDQRQNWHAEPVSGHNPEQSQFCVWTSTWPQAVQTGRLFSSETYDQTHTKMLDDLNAGTMAGLTFEEISKQYPDEYAARRKDKLNYRWPGLGGEGYVDLIVRLRPLIVELERTTDNLVLITHRAVLRILVTYFLGIQRDGLGDVQMPRDTIYCFDIAEILELQTQFQRKRSEDETEHPSYSNSFQELRRSQLRQTPTPSPAQTNGTNTPLQEPRISSLSQYELLLRLRERMFEYNTLLLQVSKLSQAPSPKRSKLEILQRFLRDGQGGAGFPKGMEFNTWEEPEPSKYIVMMNAAAEDDFLTKLVTSVLLPIFHALFGQRWKTGKIIDQRSGLISYSDTKISRVGSILAAALSSALPVLTIFVLNNLHSTTVRIGVTLVFTTLFSFLLAAFSSAKRVEVFAATATFAAVEVVFIGSAINKSA</sequence>
<dbReference type="CDD" id="cd07067">
    <property type="entry name" value="HP_PGM_like"/>
    <property type="match status" value="1"/>
</dbReference>
<dbReference type="AlphaFoldDB" id="A0A7C8IPK5"/>
<evidence type="ECO:0000313" key="7">
    <source>
        <dbReference type="EMBL" id="KAF2966938.1"/>
    </source>
</evidence>
<dbReference type="InterPro" id="IPR027417">
    <property type="entry name" value="P-loop_NTPase"/>
</dbReference>
<protein>
    <submittedName>
        <fullName evidence="7">Uncharacterized protein</fullName>
    </submittedName>
</protein>
<dbReference type="InterPro" id="IPR013079">
    <property type="entry name" value="6Phosfructo_kin"/>
</dbReference>
<dbReference type="SUPFAM" id="SSF53254">
    <property type="entry name" value="Phosphoglycerate mutase-like"/>
    <property type="match status" value="1"/>
</dbReference>
<feature type="transmembrane region" description="Helical" evidence="4">
    <location>
        <begin position="631"/>
        <end position="651"/>
    </location>
</feature>
<keyword evidence="4" id="KW-1133">Transmembrane helix</keyword>
<feature type="region of interest" description="Disordered" evidence="3">
    <location>
        <begin position="455"/>
        <end position="499"/>
    </location>
</feature>
<dbReference type="OrthoDB" id="267323at2759"/>
<dbReference type="Gene3D" id="3.40.50.1240">
    <property type="entry name" value="Phosphoglycerate mutase-like"/>
    <property type="match status" value="1"/>
</dbReference>
<dbReference type="Proteomes" id="UP000481858">
    <property type="component" value="Unassembled WGS sequence"/>
</dbReference>
<gene>
    <name evidence="7" type="ORF">GQX73_g6624</name>
</gene>
<accession>A0A7C8IPK5</accession>
<dbReference type="Pfam" id="PF01591">
    <property type="entry name" value="6PF2K"/>
    <property type="match status" value="1"/>
</dbReference>
<dbReference type="Pfam" id="PF00300">
    <property type="entry name" value="His_Phos_1"/>
    <property type="match status" value="1"/>
</dbReference>
<dbReference type="SUPFAM" id="SSF52540">
    <property type="entry name" value="P-loop containing nucleoside triphosphate hydrolases"/>
    <property type="match status" value="1"/>
</dbReference>
<keyword evidence="2" id="KW-0067">ATP-binding</keyword>
<keyword evidence="4" id="KW-0812">Transmembrane</keyword>
<evidence type="ECO:0000256" key="2">
    <source>
        <dbReference type="ARBA" id="ARBA00022840"/>
    </source>
</evidence>
<dbReference type="GO" id="GO:0005524">
    <property type="term" value="F:ATP binding"/>
    <property type="evidence" value="ECO:0007669"/>
    <property type="project" value="UniProtKB-KW"/>
</dbReference>
<dbReference type="EMBL" id="WUBL01000077">
    <property type="protein sequence ID" value="KAF2966938.1"/>
    <property type="molecule type" value="Genomic_DNA"/>
</dbReference>
<dbReference type="GO" id="GO:0006000">
    <property type="term" value="P:fructose metabolic process"/>
    <property type="evidence" value="ECO:0007669"/>
    <property type="project" value="InterPro"/>
</dbReference>
<feature type="transmembrane region" description="Helical" evidence="4">
    <location>
        <begin position="686"/>
        <end position="705"/>
    </location>
</feature>
<dbReference type="Gene3D" id="3.40.50.300">
    <property type="entry name" value="P-loop containing nucleotide triphosphate hydrolases"/>
    <property type="match status" value="1"/>
</dbReference>
<keyword evidence="4" id="KW-0472">Membrane</keyword>
<evidence type="ECO:0000256" key="1">
    <source>
        <dbReference type="ARBA" id="ARBA00022741"/>
    </source>
</evidence>
<dbReference type="InParanoid" id="A0A7C8IPK5"/>
<dbReference type="FunCoup" id="A0A7C8IPK5">
    <property type="interactions" value="64"/>
</dbReference>
<dbReference type="Pfam" id="PF20237">
    <property type="entry name" value="DUF6594"/>
    <property type="match status" value="1"/>
</dbReference>
<evidence type="ECO:0000256" key="4">
    <source>
        <dbReference type="SAM" id="Phobius"/>
    </source>
</evidence>
<comment type="caution">
    <text evidence="7">The sequence shown here is derived from an EMBL/GenBank/DDBJ whole genome shotgun (WGS) entry which is preliminary data.</text>
</comment>
<dbReference type="PRINTS" id="PR00991">
    <property type="entry name" value="6PFRUCTKNASE"/>
</dbReference>
<dbReference type="GO" id="GO:0006003">
    <property type="term" value="P:fructose 2,6-bisphosphate metabolic process"/>
    <property type="evidence" value="ECO:0007669"/>
    <property type="project" value="InterPro"/>
</dbReference>
<dbReference type="PANTHER" id="PTHR10606:SF32">
    <property type="entry name" value="6-PHOSPHOFRUCTO-2-KINASE 1"/>
    <property type="match status" value="1"/>
</dbReference>
<feature type="compositionally biased region" description="Polar residues" evidence="3">
    <location>
        <begin position="479"/>
        <end position="499"/>
    </location>
</feature>
<name>A0A7C8IPK5_9PEZI</name>
<evidence type="ECO:0000259" key="6">
    <source>
        <dbReference type="Pfam" id="PF20237"/>
    </source>
</evidence>